<organism evidence="1 2">
    <name type="scientific">Dryococelus australis</name>
    <dbReference type="NCBI Taxonomy" id="614101"/>
    <lineage>
        <taxon>Eukaryota</taxon>
        <taxon>Metazoa</taxon>
        <taxon>Ecdysozoa</taxon>
        <taxon>Arthropoda</taxon>
        <taxon>Hexapoda</taxon>
        <taxon>Insecta</taxon>
        <taxon>Pterygota</taxon>
        <taxon>Neoptera</taxon>
        <taxon>Polyneoptera</taxon>
        <taxon>Phasmatodea</taxon>
        <taxon>Verophasmatodea</taxon>
        <taxon>Anareolatae</taxon>
        <taxon>Phasmatidae</taxon>
        <taxon>Eurycanthinae</taxon>
        <taxon>Dryococelus</taxon>
    </lineage>
</organism>
<dbReference type="Proteomes" id="UP001159363">
    <property type="component" value="Chromosome 11"/>
</dbReference>
<evidence type="ECO:0000313" key="1">
    <source>
        <dbReference type="EMBL" id="KAJ8871467.1"/>
    </source>
</evidence>
<dbReference type="EMBL" id="JARBHB010000012">
    <property type="protein sequence ID" value="KAJ8871467.1"/>
    <property type="molecule type" value="Genomic_DNA"/>
</dbReference>
<reference evidence="1 2" key="1">
    <citation type="submission" date="2023-02" db="EMBL/GenBank/DDBJ databases">
        <title>LHISI_Scaffold_Assembly.</title>
        <authorList>
            <person name="Stuart O.P."/>
            <person name="Cleave R."/>
            <person name="Magrath M.J.L."/>
            <person name="Mikheyev A.S."/>
        </authorList>
    </citation>
    <scope>NUCLEOTIDE SEQUENCE [LARGE SCALE GENOMIC DNA]</scope>
    <source>
        <strain evidence="1">Daus_M_001</strain>
        <tissue evidence="1">Leg muscle</tissue>
    </source>
</reference>
<comment type="caution">
    <text evidence="1">The sequence shown here is derived from an EMBL/GenBank/DDBJ whole genome shotgun (WGS) entry which is preliminary data.</text>
</comment>
<protein>
    <submittedName>
        <fullName evidence="1">Uncharacterized protein</fullName>
    </submittedName>
</protein>
<evidence type="ECO:0000313" key="2">
    <source>
        <dbReference type="Proteomes" id="UP001159363"/>
    </source>
</evidence>
<proteinExistence type="predicted"/>
<name>A0ABQ9GHH9_9NEOP</name>
<gene>
    <name evidence="1" type="ORF">PR048_027784</name>
</gene>
<keyword evidence="2" id="KW-1185">Reference proteome</keyword>
<sequence length="84" mass="9871">MPLSRGQERKLIVWSYRSPGKNNNWNILKLPFTIFEMNPSDFKGITVLSESKRKLQITNYIWMEMTADDPVTNCVRKSHNILMP</sequence>
<accession>A0ABQ9GHH9</accession>